<gene>
    <name evidence="1" type="ORF">OXPF_29460</name>
</gene>
<dbReference type="RefSeq" id="WP_054875941.1">
    <property type="nucleotide sequence ID" value="NZ_LKET01000039.1"/>
</dbReference>
<evidence type="ECO:0000313" key="2">
    <source>
        <dbReference type="Proteomes" id="UP000050326"/>
    </source>
</evidence>
<comment type="caution">
    <text evidence="1">The sequence shown here is derived from an EMBL/GenBank/DDBJ whole genome shotgun (WGS) entry which is preliminary data.</text>
</comment>
<dbReference type="STRING" id="36849.OXPF_29460"/>
<accession>A0A0P8W686</accession>
<dbReference type="AlphaFoldDB" id="A0A0P8W686"/>
<evidence type="ECO:0000313" key="1">
    <source>
        <dbReference type="EMBL" id="KPU43505.1"/>
    </source>
</evidence>
<reference evidence="1 2" key="1">
    <citation type="submission" date="2015-09" db="EMBL/GenBank/DDBJ databases">
        <title>Genome sequence of Oxobacter pfennigii DSM 3222.</title>
        <authorList>
            <person name="Poehlein A."/>
            <person name="Bengelsdorf F.R."/>
            <person name="Schiel-Bengelsdorf B."/>
            <person name="Duerre P."/>
            <person name="Daniel R."/>
        </authorList>
    </citation>
    <scope>NUCLEOTIDE SEQUENCE [LARGE SCALE GENOMIC DNA]</scope>
    <source>
        <strain evidence="1 2">DSM 3222</strain>
    </source>
</reference>
<protein>
    <submittedName>
        <fullName evidence="1">Uncharacterized protein</fullName>
    </submittedName>
</protein>
<dbReference type="InterPro" id="IPR046653">
    <property type="entry name" value="DUF6765"/>
</dbReference>
<sequence length="373" mass="43325">MNLDFHYYGTYMAARVAGYSKEEAQIICYAAQLVDDNTIHTQIDSLPFQEIVTYRDSKDIIEDAENPLPYTKEDEAAAREIWCPFHFLPGNENYKVQYKGKMYAGVSWLPIWNFEHDSKQKFKLMTLPQSSLANEMINRGTAKATLEEIGLKMHILADTWAHQYFAGTPEWAINDIRQSKGLYEFQDNTWHEIHCILSENDLPKNHQYQVPGFSSPYYVSPRYLGHAQIGHLADYGFVKFKYLPVWREEFNGERHIERDNTEDFLKAFRQMVAALSKFKKGTSFTASDDIKLEDKTEAEIKSVLSARKIDQSEEWIKAIKKLLGEDIPPYVINAWANRCRESSDKVNTNYARFHNAAKEQKELVMNFIGQNIK</sequence>
<dbReference type="EMBL" id="LKET01000039">
    <property type="protein sequence ID" value="KPU43505.1"/>
    <property type="molecule type" value="Genomic_DNA"/>
</dbReference>
<dbReference type="Proteomes" id="UP000050326">
    <property type="component" value="Unassembled WGS sequence"/>
</dbReference>
<keyword evidence="2" id="KW-1185">Reference proteome</keyword>
<proteinExistence type="predicted"/>
<dbReference type="OrthoDB" id="569000at2"/>
<name>A0A0P8W686_9CLOT</name>
<organism evidence="1 2">
    <name type="scientific">Oxobacter pfennigii</name>
    <dbReference type="NCBI Taxonomy" id="36849"/>
    <lineage>
        <taxon>Bacteria</taxon>
        <taxon>Bacillati</taxon>
        <taxon>Bacillota</taxon>
        <taxon>Clostridia</taxon>
        <taxon>Eubacteriales</taxon>
        <taxon>Clostridiaceae</taxon>
        <taxon>Oxobacter</taxon>
    </lineage>
</organism>
<dbReference type="Pfam" id="PF20551">
    <property type="entry name" value="DUF6765"/>
    <property type="match status" value="1"/>
</dbReference>